<gene>
    <name evidence="4" type="ORF">CC86DRAFT_325170</name>
</gene>
<protein>
    <submittedName>
        <fullName evidence="4">Pre-rRNA-processing protein-like protein TSR2</fullName>
    </submittedName>
</protein>
<accession>A0A6A6ZVY3</accession>
<name>A0A6A6ZVY3_9PLEO</name>
<evidence type="ECO:0000256" key="3">
    <source>
        <dbReference type="SAM" id="MobiDB-lite"/>
    </source>
</evidence>
<dbReference type="EMBL" id="MU006228">
    <property type="protein sequence ID" value="KAF2825221.1"/>
    <property type="molecule type" value="Genomic_DNA"/>
</dbReference>
<evidence type="ECO:0000256" key="2">
    <source>
        <dbReference type="ARBA" id="ARBA00022552"/>
    </source>
</evidence>
<organism evidence="4 5">
    <name type="scientific">Ophiobolus disseminans</name>
    <dbReference type="NCBI Taxonomy" id="1469910"/>
    <lineage>
        <taxon>Eukaryota</taxon>
        <taxon>Fungi</taxon>
        <taxon>Dikarya</taxon>
        <taxon>Ascomycota</taxon>
        <taxon>Pezizomycotina</taxon>
        <taxon>Dothideomycetes</taxon>
        <taxon>Pleosporomycetidae</taxon>
        <taxon>Pleosporales</taxon>
        <taxon>Pleosporineae</taxon>
        <taxon>Phaeosphaeriaceae</taxon>
        <taxon>Ophiobolus</taxon>
    </lineage>
</organism>
<dbReference type="AlphaFoldDB" id="A0A6A6ZVY3"/>
<dbReference type="OrthoDB" id="263560at2759"/>
<feature type="compositionally biased region" description="Basic and acidic residues" evidence="3">
    <location>
        <begin position="107"/>
        <end position="118"/>
    </location>
</feature>
<dbReference type="Pfam" id="PF10273">
    <property type="entry name" value="WGG"/>
    <property type="match status" value="1"/>
</dbReference>
<dbReference type="InterPro" id="IPR019398">
    <property type="entry name" value="Pre-rRNA_process_TSR2"/>
</dbReference>
<comment type="similarity">
    <text evidence="1">Belongs to the TSR2 family.</text>
</comment>
<reference evidence="4" key="1">
    <citation type="journal article" date="2020" name="Stud. Mycol.">
        <title>101 Dothideomycetes genomes: a test case for predicting lifestyles and emergence of pathogens.</title>
        <authorList>
            <person name="Haridas S."/>
            <person name="Albert R."/>
            <person name="Binder M."/>
            <person name="Bloem J."/>
            <person name="Labutti K."/>
            <person name="Salamov A."/>
            <person name="Andreopoulos B."/>
            <person name="Baker S."/>
            <person name="Barry K."/>
            <person name="Bills G."/>
            <person name="Bluhm B."/>
            <person name="Cannon C."/>
            <person name="Castanera R."/>
            <person name="Culley D."/>
            <person name="Daum C."/>
            <person name="Ezra D."/>
            <person name="Gonzalez J."/>
            <person name="Henrissat B."/>
            <person name="Kuo A."/>
            <person name="Liang C."/>
            <person name="Lipzen A."/>
            <person name="Lutzoni F."/>
            <person name="Magnuson J."/>
            <person name="Mondo S."/>
            <person name="Nolan M."/>
            <person name="Ohm R."/>
            <person name="Pangilinan J."/>
            <person name="Park H.-J."/>
            <person name="Ramirez L."/>
            <person name="Alfaro M."/>
            <person name="Sun H."/>
            <person name="Tritt A."/>
            <person name="Yoshinaga Y."/>
            <person name="Zwiers L.-H."/>
            <person name="Turgeon B."/>
            <person name="Goodwin S."/>
            <person name="Spatafora J."/>
            <person name="Crous P."/>
            <person name="Grigoriev I."/>
        </authorList>
    </citation>
    <scope>NUCLEOTIDE SEQUENCE</scope>
    <source>
        <strain evidence="4">CBS 113818</strain>
    </source>
</reference>
<feature type="compositionally biased region" description="Acidic residues" evidence="3">
    <location>
        <begin position="137"/>
        <end position="161"/>
    </location>
</feature>
<keyword evidence="5" id="KW-1185">Reference proteome</keyword>
<dbReference type="GO" id="GO:0006364">
    <property type="term" value="P:rRNA processing"/>
    <property type="evidence" value="ECO:0007669"/>
    <property type="project" value="UniProtKB-KW"/>
</dbReference>
<feature type="region of interest" description="Disordered" evidence="3">
    <location>
        <begin position="107"/>
        <end position="192"/>
    </location>
</feature>
<dbReference type="Proteomes" id="UP000799424">
    <property type="component" value="Unassembled WGS sequence"/>
</dbReference>
<sequence>MSAPTPMAAIPEHLQSKFDLGIWHSLFNWANLTVAVQNQWGGPDSSDKRDWLAGQISDLFASAPATDTEDVEVMLLQVLEDEFGVRCEDETEVTVAREIMAIRKEVGEGSTETVDKLQKKWQQRNGKEVNTGSVNVEDGEQEGEWDSVDEESDEDDEDVDMGDAPALVQAKPKPEPEVDEEGFTKVVGKKKR</sequence>
<evidence type="ECO:0000256" key="1">
    <source>
        <dbReference type="ARBA" id="ARBA00006524"/>
    </source>
</evidence>
<keyword evidence="2" id="KW-0698">rRNA processing</keyword>
<dbReference type="PANTHER" id="PTHR21250">
    <property type="entry name" value="PRE-RRNA-PROCESSING PROTEIN TSR2 HOMOLOG"/>
    <property type="match status" value="1"/>
</dbReference>
<proteinExistence type="inferred from homology"/>
<evidence type="ECO:0000313" key="5">
    <source>
        <dbReference type="Proteomes" id="UP000799424"/>
    </source>
</evidence>
<evidence type="ECO:0000313" key="4">
    <source>
        <dbReference type="EMBL" id="KAF2825221.1"/>
    </source>
</evidence>